<evidence type="ECO:0000313" key="1">
    <source>
        <dbReference type="EnsemblPlants" id="AVESA.00010b.r2.1CG0098130.1.CDS"/>
    </source>
</evidence>
<reference evidence="1" key="1">
    <citation type="submission" date="2021-05" db="EMBL/GenBank/DDBJ databases">
        <authorList>
            <person name="Scholz U."/>
            <person name="Mascher M."/>
            <person name="Fiebig A."/>
        </authorList>
    </citation>
    <scope>NUCLEOTIDE SEQUENCE [LARGE SCALE GENOMIC DNA]</scope>
</reference>
<dbReference type="EnsemblPlants" id="AVESA.00010b.r2.1CG0098130.1">
    <property type="protein sequence ID" value="AVESA.00010b.r2.1CG0098130.1.CDS"/>
    <property type="gene ID" value="AVESA.00010b.r2.1CG0098130"/>
</dbReference>
<reference evidence="1" key="2">
    <citation type="submission" date="2025-09" db="UniProtKB">
        <authorList>
            <consortium name="EnsemblPlants"/>
        </authorList>
    </citation>
    <scope>IDENTIFICATION</scope>
</reference>
<dbReference type="Proteomes" id="UP001732700">
    <property type="component" value="Chromosome 1C"/>
</dbReference>
<protein>
    <submittedName>
        <fullName evidence="1">Uncharacterized protein</fullName>
    </submittedName>
</protein>
<proteinExistence type="predicted"/>
<sequence>MEADEGPPPPPWKQSKSAAAIESSSAPLASAAARLSARSRAIPPARDFHFYNNFPSFKSPIGAAAARAESSLGVLGASPLLPKQQQLTFPREDLDDAYDWLVARNDDLLEMFGASADEFKALREKEEAQGRTVAPDEMSGDGFQVVYGKKKKKIDTGEEGGLGRGEAFGSSGSVRMATMDKAATSGTKPKVPFHIPTIPRPQDVYRIVVDNTSKPFQHAFLERSDDGARPVHPLEKLPTEQLFDRRVLESEPLKPPVLDDTSFTYVEDRKTLEVLSTRLKSATEFAVDLEHNHYRSFQGLTCLMQISTRTEDFIVDTLKLRNYLGENLREVFQDPTKKKVMHGADRDIIWLQRDFGIYVCNLFDTGQASRILQMDRNSLEYLLHHFCGVTANKEYQSADWRLRPLPAEMTKYAREDTHYLLYIYDLMRLRLVNGSSGENDLLLEVCKRSNEICLQLYEKEQLTDSSYLYIHGLKENELSARQLAVLAGLYQWRDGVARAEDESTGYILPNKILLEIAKQMPVTTGRLKRTVRSKNKFLDHYLGHVITIIRNAVANSDAFESIAEQLKKARVEELMVADAKNSSDDTEMISAVCADNNGSNIRPSDESAVVPTVITNVGIASSCTGSVTSGASLGNLRLDNTTPKTKSFGTLSGTTDLANTEIPSNGGQQQVAKATVQVSKRPTAFGALLRKPSSGRKPTIFPGFSSEQRKSKVDKIKSSVVLPFHHFSGGAEPVATSLPETKSAQSEPEIICNYPASQMEEVIQLDTETDDRRLPENNNADRQRQCEPEDAELASSPSELSSGIEQRFRSLDESRNPQQNQKAPEEPEFNDQLKAFDYAEARKTISFREMKADRRKDDAVARAINKEYGDKRPGDEEDEGNFQNPRRRQAFPPSGNRSSTYH</sequence>
<organism evidence="1 2">
    <name type="scientific">Avena sativa</name>
    <name type="common">Oat</name>
    <dbReference type="NCBI Taxonomy" id="4498"/>
    <lineage>
        <taxon>Eukaryota</taxon>
        <taxon>Viridiplantae</taxon>
        <taxon>Streptophyta</taxon>
        <taxon>Embryophyta</taxon>
        <taxon>Tracheophyta</taxon>
        <taxon>Spermatophyta</taxon>
        <taxon>Magnoliopsida</taxon>
        <taxon>Liliopsida</taxon>
        <taxon>Poales</taxon>
        <taxon>Poaceae</taxon>
        <taxon>BOP clade</taxon>
        <taxon>Pooideae</taxon>
        <taxon>Poodae</taxon>
        <taxon>Poeae</taxon>
        <taxon>Poeae Chloroplast Group 1 (Aveneae type)</taxon>
        <taxon>Aveninae</taxon>
        <taxon>Avena</taxon>
    </lineage>
</organism>
<keyword evidence="2" id="KW-1185">Reference proteome</keyword>
<name>A0ACD5TP73_AVESA</name>
<evidence type="ECO:0000313" key="2">
    <source>
        <dbReference type="Proteomes" id="UP001732700"/>
    </source>
</evidence>
<accession>A0ACD5TP73</accession>